<gene>
    <name evidence="13" type="ORF">ACFQSB_20150</name>
</gene>
<evidence type="ECO:0000256" key="1">
    <source>
        <dbReference type="ARBA" id="ARBA00009913"/>
    </source>
</evidence>
<comment type="similarity">
    <text evidence="1">Belongs to the site-specific recombinase resolvase family.</text>
</comment>
<keyword evidence="13" id="KW-0808">Transferase</keyword>
<dbReference type="InterPro" id="IPR007627">
    <property type="entry name" value="RNA_pol_sigma70_r2"/>
</dbReference>
<dbReference type="CDD" id="cd03768">
    <property type="entry name" value="SR_ResInv"/>
    <property type="match status" value="1"/>
</dbReference>
<evidence type="ECO:0000259" key="12">
    <source>
        <dbReference type="PROSITE" id="PS51736"/>
    </source>
</evidence>
<reference evidence="14" key="1">
    <citation type="journal article" date="2019" name="Int. J. Syst. Evol. Microbiol.">
        <title>The Global Catalogue of Microorganisms (GCM) 10K type strain sequencing project: providing services to taxonomists for standard genome sequencing and annotation.</title>
        <authorList>
            <consortium name="The Broad Institute Genomics Platform"/>
            <consortium name="The Broad Institute Genome Sequencing Center for Infectious Disease"/>
            <person name="Wu L."/>
            <person name="Ma J."/>
        </authorList>
    </citation>
    <scope>NUCLEOTIDE SEQUENCE [LARGE SCALE GENOMIC DNA]</scope>
    <source>
        <strain evidence="14">CECT 7649</strain>
    </source>
</reference>
<keyword evidence="8 10" id="KW-0804">Transcription</keyword>
<evidence type="ECO:0000256" key="5">
    <source>
        <dbReference type="ARBA" id="ARBA00023015"/>
    </source>
</evidence>
<keyword evidence="4" id="KW-0229">DNA integration</keyword>
<evidence type="ECO:0000313" key="13">
    <source>
        <dbReference type="EMBL" id="MFC7384535.1"/>
    </source>
</evidence>
<feature type="compositionally biased region" description="Basic and acidic residues" evidence="11">
    <location>
        <begin position="227"/>
        <end position="238"/>
    </location>
</feature>
<feature type="domain" description="Resolvase/invertase-type recombinase catalytic" evidence="12">
    <location>
        <begin position="12"/>
        <end position="154"/>
    </location>
</feature>
<dbReference type="PROSITE" id="PS00398">
    <property type="entry name" value="RECOMBINASES_2"/>
    <property type="match status" value="1"/>
</dbReference>
<evidence type="ECO:0000256" key="3">
    <source>
        <dbReference type="ARBA" id="ARBA00011344"/>
    </source>
</evidence>
<evidence type="ECO:0000256" key="6">
    <source>
        <dbReference type="ARBA" id="ARBA00023082"/>
    </source>
</evidence>
<dbReference type="InterPro" id="IPR006119">
    <property type="entry name" value="Resolv_N"/>
</dbReference>
<dbReference type="Gene3D" id="1.10.10.60">
    <property type="entry name" value="Homeodomain-like"/>
    <property type="match status" value="1"/>
</dbReference>
<dbReference type="Pfam" id="PF12680">
    <property type="entry name" value="SnoaL_2"/>
    <property type="match status" value="1"/>
</dbReference>
<dbReference type="Pfam" id="PF00239">
    <property type="entry name" value="Resolvase"/>
    <property type="match status" value="1"/>
</dbReference>
<evidence type="ECO:0000256" key="11">
    <source>
        <dbReference type="SAM" id="MobiDB-lite"/>
    </source>
</evidence>
<dbReference type="NCBIfam" id="TIGR02960">
    <property type="entry name" value="SigX5"/>
    <property type="match status" value="1"/>
</dbReference>
<dbReference type="InterPro" id="IPR006118">
    <property type="entry name" value="Recombinase_CS"/>
</dbReference>
<dbReference type="RefSeq" id="WP_380828329.1">
    <property type="nucleotide sequence ID" value="NZ_JBHTCG010000012.1"/>
</dbReference>
<dbReference type="PANTHER" id="PTHR43133:SF65">
    <property type="entry name" value="ECF RNA POLYMERASE SIGMA FACTOR SIGG"/>
    <property type="match status" value="1"/>
</dbReference>
<dbReference type="NCBIfam" id="TIGR02937">
    <property type="entry name" value="sigma70-ECF"/>
    <property type="match status" value="1"/>
</dbReference>
<dbReference type="PANTHER" id="PTHR43133">
    <property type="entry name" value="RNA POLYMERASE ECF-TYPE SIGMA FACTO"/>
    <property type="match status" value="1"/>
</dbReference>
<keyword evidence="5 10" id="KW-0805">Transcription regulation</keyword>
<dbReference type="Pfam" id="PF08281">
    <property type="entry name" value="Sigma70_r4_2"/>
    <property type="match status" value="1"/>
</dbReference>
<name>A0ABW2P8H6_9ACTN</name>
<dbReference type="PROSITE" id="PS51736">
    <property type="entry name" value="RECOMBINASES_3"/>
    <property type="match status" value="1"/>
</dbReference>
<dbReference type="SUPFAM" id="SSF54427">
    <property type="entry name" value="NTF2-like"/>
    <property type="match status" value="1"/>
</dbReference>
<organism evidence="13 14">
    <name type="scientific">Sphaerisporangium rhizosphaerae</name>
    <dbReference type="NCBI Taxonomy" id="2269375"/>
    <lineage>
        <taxon>Bacteria</taxon>
        <taxon>Bacillati</taxon>
        <taxon>Actinomycetota</taxon>
        <taxon>Actinomycetes</taxon>
        <taxon>Streptosporangiales</taxon>
        <taxon>Streptosporangiaceae</taxon>
        <taxon>Sphaerisporangium</taxon>
    </lineage>
</organism>
<keyword evidence="9" id="KW-0233">DNA recombination</keyword>
<feature type="region of interest" description="Disordered" evidence="11">
    <location>
        <begin position="200"/>
        <end position="238"/>
    </location>
</feature>
<dbReference type="InterPro" id="IPR014284">
    <property type="entry name" value="RNA_pol_sigma-70_dom"/>
</dbReference>
<evidence type="ECO:0000256" key="9">
    <source>
        <dbReference type="ARBA" id="ARBA00023172"/>
    </source>
</evidence>
<dbReference type="Gene3D" id="3.10.450.50">
    <property type="match status" value="1"/>
</dbReference>
<keyword evidence="14" id="KW-1185">Reference proteome</keyword>
<dbReference type="GO" id="GO:0003899">
    <property type="term" value="F:DNA-directed RNA polymerase activity"/>
    <property type="evidence" value="ECO:0007669"/>
    <property type="project" value="UniProtKB-EC"/>
</dbReference>
<evidence type="ECO:0000256" key="8">
    <source>
        <dbReference type="ARBA" id="ARBA00023163"/>
    </source>
</evidence>
<dbReference type="InterPro" id="IPR013325">
    <property type="entry name" value="RNA_pol_sigma_r2"/>
</dbReference>
<dbReference type="NCBIfam" id="NF006089">
    <property type="entry name" value="PRK08241.1"/>
    <property type="match status" value="1"/>
</dbReference>
<dbReference type="SUPFAM" id="SSF46689">
    <property type="entry name" value="Homeodomain-like"/>
    <property type="match status" value="1"/>
</dbReference>
<dbReference type="Pfam" id="PF04542">
    <property type="entry name" value="Sigma70_r2"/>
    <property type="match status" value="1"/>
</dbReference>
<dbReference type="InterPro" id="IPR013324">
    <property type="entry name" value="RNA_pol_sigma_r3/r4-like"/>
</dbReference>
<dbReference type="Proteomes" id="UP001596496">
    <property type="component" value="Unassembled WGS sequence"/>
</dbReference>
<keyword evidence="7 10" id="KW-0238">DNA-binding</keyword>
<dbReference type="InterPro" id="IPR014305">
    <property type="entry name" value="RNA_pol_sigma-G_actinobac"/>
</dbReference>
<comment type="similarity">
    <text evidence="2 10">Belongs to the sigma-70 factor family. ECF subfamily.</text>
</comment>
<dbReference type="InterPro" id="IPR013249">
    <property type="entry name" value="RNA_pol_sigma70_r4_t2"/>
</dbReference>
<dbReference type="PROSITE" id="PS01063">
    <property type="entry name" value="SIGMA70_ECF"/>
    <property type="match status" value="1"/>
</dbReference>
<proteinExistence type="inferred from homology"/>
<evidence type="ECO:0000256" key="7">
    <source>
        <dbReference type="ARBA" id="ARBA00023125"/>
    </source>
</evidence>
<sequence>MGSGAAHSGGRVEYGYARASATRRSLEQQLEALRAAGIPAERVHTDGGTGGGTGGAGARDGLERLLAGARAGDTIVVHTLDRIGRNLREVLTLVGELSERGIGVRTLAGPLPVDTAGEGEGRTVRLLLALLADMDRTFAAERAAHARAAAGSAGRRVGRPVAHPAGKIEQARRLKAQGASLAQIAAETGIPKTSLHRYLADAVPPTGGNPSARTGAGAGTGPAGPRGEGEGPEAARRAERAAAVDAVKGDDEAAFGALTERHRRELQAHCYRMLGSLEESEDLVQETFLRAWRSREGFQGRSSVRAWLYRIATNACLDFLERHPRRPFPRAAGQDGQDGETLRTPPAEIRWLQPYPDRLLESVAPGETGPEAAAFGRESVELAFLVAIQHLPPRQRAVLILRDVLGWPAGETAAALETSVASVKSALQRARPAVRAHLPRRREQWAPSAPATAQERALLRRFMDAHERGDSAAFARLLSQDVRMTMPPLPFWFHGRAAVARFAADAFGLGSPLRGARWRGLPARANRQPAVAVYARPVGAGEYRAQALNVLRVEDGMIAEITVFEARLFSAFHLPPTLP</sequence>
<dbReference type="SUPFAM" id="SSF88946">
    <property type="entry name" value="Sigma2 domain of RNA polymerase sigma factors"/>
    <property type="match status" value="1"/>
</dbReference>
<evidence type="ECO:0000256" key="2">
    <source>
        <dbReference type="ARBA" id="ARBA00010641"/>
    </source>
</evidence>
<dbReference type="SUPFAM" id="SSF88659">
    <property type="entry name" value="Sigma3 and sigma4 domains of RNA polymerase sigma factors"/>
    <property type="match status" value="1"/>
</dbReference>
<dbReference type="InterPro" id="IPR000838">
    <property type="entry name" value="RNA_pol_sigma70_ECF_CS"/>
</dbReference>
<keyword evidence="6 10" id="KW-0731">Sigma factor</keyword>
<dbReference type="SUPFAM" id="SSF53041">
    <property type="entry name" value="Resolvase-like"/>
    <property type="match status" value="1"/>
</dbReference>
<keyword evidence="13" id="KW-0548">Nucleotidyltransferase</keyword>
<dbReference type="InterPro" id="IPR037401">
    <property type="entry name" value="SnoaL-like"/>
</dbReference>
<dbReference type="Gene3D" id="1.10.1740.10">
    <property type="match status" value="1"/>
</dbReference>
<evidence type="ECO:0000256" key="4">
    <source>
        <dbReference type="ARBA" id="ARBA00022908"/>
    </source>
</evidence>
<dbReference type="InterPro" id="IPR039425">
    <property type="entry name" value="RNA_pol_sigma-70-like"/>
</dbReference>
<comment type="caution">
    <text evidence="13">The sequence shown here is derived from an EMBL/GenBank/DDBJ whole genome shotgun (WGS) entry which is preliminary data.</text>
</comment>
<dbReference type="Gene3D" id="3.40.50.1390">
    <property type="entry name" value="Resolvase, N-terminal catalytic domain"/>
    <property type="match status" value="1"/>
</dbReference>
<dbReference type="CDD" id="cd06171">
    <property type="entry name" value="Sigma70_r4"/>
    <property type="match status" value="1"/>
</dbReference>
<protein>
    <recommendedName>
        <fullName evidence="10">RNA polymerase sigma factor</fullName>
    </recommendedName>
</protein>
<dbReference type="InterPro" id="IPR036162">
    <property type="entry name" value="Resolvase-like_N_sf"/>
</dbReference>
<dbReference type="EMBL" id="JBHTCG010000012">
    <property type="protein sequence ID" value="MFC7384535.1"/>
    <property type="molecule type" value="Genomic_DNA"/>
</dbReference>
<evidence type="ECO:0000256" key="10">
    <source>
        <dbReference type="RuleBase" id="RU000716"/>
    </source>
</evidence>
<dbReference type="SMART" id="SM00857">
    <property type="entry name" value="Resolvase"/>
    <property type="match status" value="1"/>
</dbReference>
<feature type="compositionally biased region" description="Gly residues" evidence="11">
    <location>
        <begin position="216"/>
        <end position="226"/>
    </location>
</feature>
<dbReference type="InterPro" id="IPR009057">
    <property type="entry name" value="Homeodomain-like_sf"/>
</dbReference>
<dbReference type="InterPro" id="IPR032710">
    <property type="entry name" value="NTF2-like_dom_sf"/>
</dbReference>
<dbReference type="Gene3D" id="1.10.10.10">
    <property type="entry name" value="Winged helix-like DNA-binding domain superfamily/Winged helix DNA-binding domain"/>
    <property type="match status" value="1"/>
</dbReference>
<evidence type="ECO:0000313" key="14">
    <source>
        <dbReference type="Proteomes" id="UP001596496"/>
    </source>
</evidence>
<accession>A0ABW2P8H6</accession>
<dbReference type="InterPro" id="IPR036388">
    <property type="entry name" value="WH-like_DNA-bd_sf"/>
</dbReference>
<comment type="subunit">
    <text evidence="3">Interacts transiently with the RNA polymerase catalytic core formed by RpoA, RpoB, RpoC and RpoZ (2 alpha, 1 beta, 1 beta' and 1 omega subunit) to form the RNA polymerase holoenzyme that can initiate transcription.</text>
</comment>